<organism evidence="10 11">
    <name type="scientific">Marasmiellus scandens</name>
    <dbReference type="NCBI Taxonomy" id="2682957"/>
    <lineage>
        <taxon>Eukaryota</taxon>
        <taxon>Fungi</taxon>
        <taxon>Dikarya</taxon>
        <taxon>Basidiomycota</taxon>
        <taxon>Agaricomycotina</taxon>
        <taxon>Agaricomycetes</taxon>
        <taxon>Agaricomycetidae</taxon>
        <taxon>Agaricales</taxon>
        <taxon>Marasmiineae</taxon>
        <taxon>Omphalotaceae</taxon>
        <taxon>Marasmiellus</taxon>
    </lineage>
</organism>
<keyword evidence="11" id="KW-1185">Reference proteome</keyword>
<evidence type="ECO:0000313" key="11">
    <source>
        <dbReference type="Proteomes" id="UP001498398"/>
    </source>
</evidence>
<evidence type="ECO:0000256" key="8">
    <source>
        <dbReference type="SAM" id="Coils"/>
    </source>
</evidence>
<evidence type="ECO:0000256" key="5">
    <source>
        <dbReference type="ARBA" id="ARBA00022552"/>
    </source>
</evidence>
<comment type="subcellular location">
    <subcellularLocation>
        <location evidence="1">Nucleus</location>
        <location evidence="1">Nucleolus</location>
    </subcellularLocation>
</comment>
<comment type="similarity">
    <text evidence="2">Belongs to the EFG1 family.</text>
</comment>
<evidence type="ECO:0000256" key="7">
    <source>
        <dbReference type="ARBA" id="ARBA00023242"/>
    </source>
</evidence>
<evidence type="ECO:0000313" key="10">
    <source>
        <dbReference type="EMBL" id="KAK7472274.1"/>
    </source>
</evidence>
<reference evidence="10 11" key="1">
    <citation type="submission" date="2024-01" db="EMBL/GenBank/DDBJ databases">
        <title>A draft genome for the cacao thread blight pathogen Marasmiellus scandens.</title>
        <authorList>
            <person name="Baruah I.K."/>
            <person name="Leung J."/>
            <person name="Bukari Y."/>
            <person name="Amoako-Attah I."/>
            <person name="Meinhardt L.W."/>
            <person name="Bailey B.A."/>
            <person name="Cohen S.P."/>
        </authorList>
    </citation>
    <scope>NUCLEOTIDE SEQUENCE [LARGE SCALE GENOMIC DNA]</scope>
    <source>
        <strain evidence="10 11">GH-19</strain>
    </source>
</reference>
<feature type="compositionally biased region" description="Basic and acidic residues" evidence="9">
    <location>
        <begin position="229"/>
        <end position="241"/>
    </location>
</feature>
<accession>A0ABR1K4C1</accession>
<sequence length="261" mass="29940">MGPTRTEKHSSRSKAPHPEAGPSKRRAKRPEADSDSLPGVQKIKSALRQTRRLLAKDKLAADVRVTAERKLKSLEEDLAKAEQSRKERKMATKYHKVKFFERQKVVRRINQLKKNLARADKSSATKPEAELFEQRVNLNYIMYYPKTKKYISLFPPELRHKDDTEQAESKSETSSSNAECDEIKNWIREQMTKGHLPMEAEASKENNAKSSKKVSSQQYPGKSAKQKKPKAEEAQAVKEDKDDFFEDDDDSEGDSEVDEEE</sequence>
<evidence type="ECO:0000256" key="3">
    <source>
        <dbReference type="ARBA" id="ARBA00018689"/>
    </source>
</evidence>
<dbReference type="InterPro" id="IPR019310">
    <property type="entry name" value="Efg1"/>
</dbReference>
<dbReference type="Pfam" id="PF10153">
    <property type="entry name" value="Efg1"/>
    <property type="match status" value="1"/>
</dbReference>
<keyword evidence="7" id="KW-0539">Nucleus</keyword>
<feature type="region of interest" description="Disordered" evidence="9">
    <location>
        <begin position="1"/>
        <end position="42"/>
    </location>
</feature>
<feature type="compositionally biased region" description="Basic and acidic residues" evidence="9">
    <location>
        <begin position="161"/>
        <end position="171"/>
    </location>
</feature>
<dbReference type="PANTHER" id="PTHR33911">
    <property type="entry name" value="RRNA-PROCESSING PROTEIN EFG1"/>
    <property type="match status" value="1"/>
</dbReference>
<feature type="compositionally biased region" description="Basic and acidic residues" evidence="9">
    <location>
        <begin position="1"/>
        <end position="10"/>
    </location>
</feature>
<feature type="region of interest" description="Disordered" evidence="9">
    <location>
        <begin position="161"/>
        <end position="261"/>
    </location>
</feature>
<name>A0ABR1K4C1_9AGAR</name>
<evidence type="ECO:0000256" key="6">
    <source>
        <dbReference type="ARBA" id="ARBA00023054"/>
    </source>
</evidence>
<keyword evidence="6 8" id="KW-0175">Coiled coil</keyword>
<feature type="compositionally biased region" description="Acidic residues" evidence="9">
    <location>
        <begin position="242"/>
        <end position="261"/>
    </location>
</feature>
<dbReference type="InterPro" id="IPR050786">
    <property type="entry name" value="EFG1_rRNA-proc"/>
</dbReference>
<gene>
    <name evidence="10" type="primary">EFG1_1</name>
    <name evidence="10" type="ORF">VKT23_000395</name>
</gene>
<evidence type="ECO:0000256" key="9">
    <source>
        <dbReference type="SAM" id="MobiDB-lite"/>
    </source>
</evidence>
<comment type="caution">
    <text evidence="10">The sequence shown here is derived from an EMBL/GenBank/DDBJ whole genome shotgun (WGS) entry which is preliminary data.</text>
</comment>
<protein>
    <recommendedName>
        <fullName evidence="3">rRNA-processing protein EFG1</fullName>
    </recommendedName>
    <alternativeName>
        <fullName evidence="4">rRNA-processing protein efg1</fullName>
    </alternativeName>
</protein>
<feature type="coiled-coil region" evidence="8">
    <location>
        <begin position="64"/>
        <end position="122"/>
    </location>
</feature>
<dbReference type="PANTHER" id="PTHR33911:SF1">
    <property type="entry name" value="RRNA-PROCESSING PROTEIN EFG1"/>
    <property type="match status" value="1"/>
</dbReference>
<evidence type="ECO:0000256" key="4">
    <source>
        <dbReference type="ARBA" id="ARBA00019827"/>
    </source>
</evidence>
<keyword evidence="5" id="KW-0698">rRNA processing</keyword>
<proteinExistence type="inferred from homology"/>
<feature type="compositionally biased region" description="Basic and acidic residues" evidence="9">
    <location>
        <begin position="181"/>
        <end position="207"/>
    </location>
</feature>
<dbReference type="EMBL" id="JBANRG010000001">
    <property type="protein sequence ID" value="KAK7472274.1"/>
    <property type="molecule type" value="Genomic_DNA"/>
</dbReference>
<evidence type="ECO:0000256" key="1">
    <source>
        <dbReference type="ARBA" id="ARBA00004604"/>
    </source>
</evidence>
<dbReference type="Proteomes" id="UP001498398">
    <property type="component" value="Unassembled WGS sequence"/>
</dbReference>
<evidence type="ECO:0000256" key="2">
    <source>
        <dbReference type="ARBA" id="ARBA00006916"/>
    </source>
</evidence>